<proteinExistence type="predicted"/>
<dbReference type="Gene3D" id="1.10.260.40">
    <property type="entry name" value="lambda repressor-like DNA-binding domains"/>
    <property type="match status" value="1"/>
</dbReference>
<sequence length="212" mass="23549">MDSNEFGEFIKAIRDKILSRPAMAEKTGLHVNTIKGYEQDGRLPDVDYLAQLAIETGYSFADLLNKRLLAGKLGKVAEDQHLMVMEKRECYKFSVSTVSTTFKLPLLGSDSYLLVDNRLLPADIELKQLALHKEDDPLQYVVVNCSDKNIQDGLTFVVDYGIGPVTRAIQFGIAGAVILVSDSKKIPPLTVQEAQRDQINVVGKVICRITYS</sequence>
<dbReference type="EMBL" id="JAEINI020000002">
    <property type="protein sequence ID" value="MCB5226142.1"/>
    <property type="molecule type" value="Genomic_DNA"/>
</dbReference>
<name>A0ABS8C1D9_9ALTE</name>
<dbReference type="Proteomes" id="UP000633814">
    <property type="component" value="Unassembled WGS sequence"/>
</dbReference>
<evidence type="ECO:0000313" key="3">
    <source>
        <dbReference type="Proteomes" id="UP000633814"/>
    </source>
</evidence>
<dbReference type="Pfam" id="PF01381">
    <property type="entry name" value="HTH_3"/>
    <property type="match status" value="1"/>
</dbReference>
<reference evidence="2 3" key="1">
    <citation type="submission" date="2021-10" db="EMBL/GenBank/DDBJ databases">
        <title>Alishewanella koreense sp. nov. isolated from seawater of southwestern coast in South Korea and the proposal for the reclassification of Rheinheimera perlucida and Rheinheimera tuosuensis as Arsukibacterium perlucida and Arsukibacterium tuosuensis.</title>
        <authorList>
            <person name="Kim K.H."/>
            <person name="Ruan W."/>
            <person name="Kim K.R."/>
            <person name="Baek J.H."/>
            <person name="Jeon C.O."/>
        </authorList>
    </citation>
    <scope>NUCLEOTIDE SEQUENCE [LARGE SCALE GENOMIC DNA]</scope>
    <source>
        <strain evidence="2 3">16-MA</strain>
    </source>
</reference>
<dbReference type="CDD" id="cd00093">
    <property type="entry name" value="HTH_XRE"/>
    <property type="match status" value="1"/>
</dbReference>
<accession>A0ABS8C1D9</accession>
<gene>
    <name evidence="2" type="ORF">JAO78_004865</name>
</gene>
<feature type="domain" description="HTH cro/C1-type" evidence="1">
    <location>
        <begin position="18"/>
        <end position="63"/>
    </location>
</feature>
<dbReference type="InterPro" id="IPR001387">
    <property type="entry name" value="Cro/C1-type_HTH"/>
</dbReference>
<protein>
    <submittedName>
        <fullName evidence="2">Helix-turn-helix domain-containing protein</fullName>
    </submittedName>
</protein>
<dbReference type="SUPFAM" id="SSF47413">
    <property type="entry name" value="lambda repressor-like DNA-binding domains"/>
    <property type="match status" value="1"/>
</dbReference>
<dbReference type="InterPro" id="IPR010982">
    <property type="entry name" value="Lambda_DNA-bd_dom_sf"/>
</dbReference>
<evidence type="ECO:0000259" key="1">
    <source>
        <dbReference type="PROSITE" id="PS50943"/>
    </source>
</evidence>
<dbReference type="RefSeq" id="WP_226750230.1">
    <property type="nucleotide sequence ID" value="NZ_JAEINI020000002.1"/>
</dbReference>
<comment type="caution">
    <text evidence="2">The sequence shown here is derived from an EMBL/GenBank/DDBJ whole genome shotgun (WGS) entry which is preliminary data.</text>
</comment>
<keyword evidence="3" id="KW-1185">Reference proteome</keyword>
<evidence type="ECO:0000313" key="2">
    <source>
        <dbReference type="EMBL" id="MCB5226142.1"/>
    </source>
</evidence>
<dbReference type="PROSITE" id="PS50943">
    <property type="entry name" value="HTH_CROC1"/>
    <property type="match status" value="1"/>
</dbReference>
<organism evidence="2 3">
    <name type="scientific">Alishewanella maricola</name>
    <dbReference type="NCBI Taxonomy" id="2795740"/>
    <lineage>
        <taxon>Bacteria</taxon>
        <taxon>Pseudomonadati</taxon>
        <taxon>Pseudomonadota</taxon>
        <taxon>Gammaproteobacteria</taxon>
        <taxon>Alteromonadales</taxon>
        <taxon>Alteromonadaceae</taxon>
        <taxon>Alishewanella</taxon>
    </lineage>
</organism>
<dbReference type="SMART" id="SM00530">
    <property type="entry name" value="HTH_XRE"/>
    <property type="match status" value="1"/>
</dbReference>